<proteinExistence type="predicted"/>
<gene>
    <name evidence="1" type="ORF">BV898_02423</name>
</gene>
<sequence>MPYSGKYYLLSVITVSAVIDACRANLTASATTSTINCGFNSTDEEYCGWTPRALGSAWHTGISIQPPPPDAKSYAYIRSAQEYWAQMESRNFTVILPNVNFTFKVMQQRFEVGQNELVKLFIVPAENPAAATLVWGIKNSLVDWTAGSITLPSSPDKIRLRFEFKVGIERHLAALSSLQLSGENAITLFTQDIWGEPVQQASFQTLNATFSAGIILHRAISASRKSHDTN</sequence>
<evidence type="ECO:0000313" key="1">
    <source>
        <dbReference type="EMBL" id="OQV23685.1"/>
    </source>
</evidence>
<protein>
    <recommendedName>
        <fullName evidence="3">MAM domain-containing protein</fullName>
    </recommendedName>
</protein>
<dbReference type="AlphaFoldDB" id="A0A1W0X831"/>
<comment type="caution">
    <text evidence="1">The sequence shown here is derived from an EMBL/GenBank/DDBJ whole genome shotgun (WGS) entry which is preliminary data.</text>
</comment>
<keyword evidence="2" id="KW-1185">Reference proteome</keyword>
<dbReference type="Gene3D" id="2.60.120.200">
    <property type="match status" value="1"/>
</dbReference>
<organism evidence="1 2">
    <name type="scientific">Hypsibius exemplaris</name>
    <name type="common">Freshwater tardigrade</name>
    <dbReference type="NCBI Taxonomy" id="2072580"/>
    <lineage>
        <taxon>Eukaryota</taxon>
        <taxon>Metazoa</taxon>
        <taxon>Ecdysozoa</taxon>
        <taxon>Tardigrada</taxon>
        <taxon>Eutardigrada</taxon>
        <taxon>Parachela</taxon>
        <taxon>Hypsibioidea</taxon>
        <taxon>Hypsibiidae</taxon>
        <taxon>Hypsibius</taxon>
    </lineage>
</organism>
<evidence type="ECO:0000313" key="2">
    <source>
        <dbReference type="Proteomes" id="UP000192578"/>
    </source>
</evidence>
<name>A0A1W0X831_HYPEX</name>
<evidence type="ECO:0008006" key="3">
    <source>
        <dbReference type="Google" id="ProtNLM"/>
    </source>
</evidence>
<accession>A0A1W0X831</accession>
<dbReference type="Proteomes" id="UP000192578">
    <property type="component" value="Unassembled WGS sequence"/>
</dbReference>
<dbReference type="EMBL" id="MTYJ01000010">
    <property type="protein sequence ID" value="OQV23685.1"/>
    <property type="molecule type" value="Genomic_DNA"/>
</dbReference>
<reference evidence="2" key="1">
    <citation type="submission" date="2017-01" db="EMBL/GenBank/DDBJ databases">
        <title>Comparative genomics of anhydrobiosis in the tardigrade Hypsibius dujardini.</title>
        <authorList>
            <person name="Yoshida Y."/>
            <person name="Koutsovoulos G."/>
            <person name="Laetsch D."/>
            <person name="Stevens L."/>
            <person name="Kumar S."/>
            <person name="Horikawa D."/>
            <person name="Ishino K."/>
            <person name="Komine S."/>
            <person name="Tomita M."/>
            <person name="Blaxter M."/>
            <person name="Arakawa K."/>
        </authorList>
    </citation>
    <scope>NUCLEOTIDE SEQUENCE [LARGE SCALE GENOMIC DNA]</scope>
    <source>
        <strain evidence="2">Z151</strain>
    </source>
</reference>